<proteinExistence type="predicted"/>
<reference evidence="1 2" key="1">
    <citation type="submission" date="2019-03" db="EMBL/GenBank/DDBJ databases">
        <title>First draft genome of Liparis tanakae, snailfish: a comprehensive survey of snailfish specific genes.</title>
        <authorList>
            <person name="Kim W."/>
            <person name="Song I."/>
            <person name="Jeong J.-H."/>
            <person name="Kim D."/>
            <person name="Kim S."/>
            <person name="Ryu S."/>
            <person name="Song J.Y."/>
            <person name="Lee S.K."/>
        </authorList>
    </citation>
    <scope>NUCLEOTIDE SEQUENCE [LARGE SCALE GENOMIC DNA]</scope>
    <source>
        <tissue evidence="1">Muscle</tissue>
    </source>
</reference>
<dbReference type="Proteomes" id="UP000314294">
    <property type="component" value="Unassembled WGS sequence"/>
</dbReference>
<keyword evidence="2" id="KW-1185">Reference proteome</keyword>
<name>A0A4Z2FV33_9TELE</name>
<evidence type="ECO:0000313" key="1">
    <source>
        <dbReference type="EMBL" id="TNN44871.1"/>
    </source>
</evidence>
<dbReference type="AlphaFoldDB" id="A0A4Z2FV33"/>
<accession>A0A4Z2FV33</accession>
<evidence type="ECO:0000313" key="2">
    <source>
        <dbReference type="Proteomes" id="UP000314294"/>
    </source>
</evidence>
<comment type="caution">
    <text evidence="1">The sequence shown here is derived from an EMBL/GenBank/DDBJ whole genome shotgun (WGS) entry which is preliminary data.</text>
</comment>
<sequence>MEPSLKHQLSAGIMEELVHYGRAVALWASWCIMGELAKGAVLAADISWKHVIRSVMATSYTYTPHVVAGTRANAPALCSGPAHSLDAGPWSLGERGGEGGAAYCQRCKPDLQELNRLVFGETGVNIERREVSAKRRAATVRLPLLVEVTGKRPTKTSYIEDRGDPEQSVCSLVQKVGVQHSDFTHVTQPDLGRGLPESFPDLERARADVGPLDTRRGGGMSRRRLENCCLVSPACTVRWSAWIAAEPNISPGSTGTERRVLLQVSDRGDCASQTWRRVCTRVDISRPSSLDMRPNACSDASLRLLTEASGVACCRDSERASMRWERELPIRPMRAAVL</sequence>
<dbReference type="EMBL" id="SRLO01000879">
    <property type="protein sequence ID" value="TNN44871.1"/>
    <property type="molecule type" value="Genomic_DNA"/>
</dbReference>
<organism evidence="1 2">
    <name type="scientific">Liparis tanakae</name>
    <name type="common">Tanaka's snailfish</name>
    <dbReference type="NCBI Taxonomy" id="230148"/>
    <lineage>
        <taxon>Eukaryota</taxon>
        <taxon>Metazoa</taxon>
        <taxon>Chordata</taxon>
        <taxon>Craniata</taxon>
        <taxon>Vertebrata</taxon>
        <taxon>Euteleostomi</taxon>
        <taxon>Actinopterygii</taxon>
        <taxon>Neopterygii</taxon>
        <taxon>Teleostei</taxon>
        <taxon>Neoteleostei</taxon>
        <taxon>Acanthomorphata</taxon>
        <taxon>Eupercaria</taxon>
        <taxon>Perciformes</taxon>
        <taxon>Cottioidei</taxon>
        <taxon>Cottales</taxon>
        <taxon>Liparidae</taxon>
        <taxon>Liparis</taxon>
    </lineage>
</organism>
<gene>
    <name evidence="1" type="ORF">EYF80_044921</name>
</gene>
<protein>
    <submittedName>
        <fullName evidence="1">Uncharacterized protein</fullName>
    </submittedName>
</protein>